<dbReference type="SMART" id="SM00267">
    <property type="entry name" value="GGDEF"/>
    <property type="match status" value="1"/>
</dbReference>
<evidence type="ECO:0000259" key="3">
    <source>
        <dbReference type="PROSITE" id="PS50887"/>
    </source>
</evidence>
<dbReference type="NCBIfam" id="TIGR00254">
    <property type="entry name" value="GGDEF"/>
    <property type="match status" value="1"/>
</dbReference>
<dbReference type="PANTHER" id="PTHR45138:SF9">
    <property type="entry name" value="DIGUANYLATE CYCLASE DGCM-RELATED"/>
    <property type="match status" value="1"/>
</dbReference>
<dbReference type="STRING" id="671072.PL9214500126"/>
<dbReference type="InterPro" id="IPR043128">
    <property type="entry name" value="Rev_trsase/Diguanyl_cyclase"/>
</dbReference>
<dbReference type="InterPro" id="IPR029787">
    <property type="entry name" value="Nucleotide_cyclase"/>
</dbReference>
<dbReference type="SMART" id="SM00065">
    <property type="entry name" value="GAF"/>
    <property type="match status" value="2"/>
</dbReference>
<dbReference type="Gene3D" id="3.30.450.40">
    <property type="match status" value="2"/>
</dbReference>
<keyword evidence="4" id="KW-0808">Transferase</keyword>
<dbReference type="GO" id="GO:0043709">
    <property type="term" value="P:cell adhesion involved in single-species biofilm formation"/>
    <property type="evidence" value="ECO:0007669"/>
    <property type="project" value="TreeGrafter"/>
</dbReference>
<accession>A0A1J1LK66</accession>
<dbReference type="FunFam" id="3.30.70.270:FF:000001">
    <property type="entry name" value="Diguanylate cyclase domain protein"/>
    <property type="match status" value="1"/>
</dbReference>
<keyword evidence="5" id="KW-1185">Reference proteome</keyword>
<feature type="domain" description="Phytochrome chromophore attachment site" evidence="1">
    <location>
        <begin position="325"/>
        <end position="460"/>
    </location>
</feature>
<dbReference type="InterPro" id="IPR035965">
    <property type="entry name" value="PAS-like_dom_sf"/>
</dbReference>
<dbReference type="GO" id="GO:0005886">
    <property type="term" value="C:plasma membrane"/>
    <property type="evidence" value="ECO:0007669"/>
    <property type="project" value="TreeGrafter"/>
</dbReference>
<evidence type="ECO:0000259" key="2">
    <source>
        <dbReference type="PROSITE" id="PS50112"/>
    </source>
</evidence>
<dbReference type="OrthoDB" id="433883at2"/>
<sequence length="660" mass="75472">MASFFKVLQCMFLSSNFEENERLETLYRYQILDTPSEAAFDRITLLASRLLKVPISLVSLVDQNRIWFKSRLGLEYPQVDREGSFCGFAMYNPGVYCINDTLTDSRWCNHPLVTGEFNLRFYAAAPLCTSDGQRLGTLCVMDHHPRQLSELEVQTLQSLGELVIEQLDLRLASQRLQQTEIALLQSEDRFRSLVEQAADGFLLHDLNGQILDVNQFACQSLGYTRQELLKLSIQQIETEEIPALFLQSLVPNEPITLRRIYRRKDQTTFPVEVRVGLIQVGEQQLIHALARDISDRLQIEQQLKQQAERERFTSRLTQRIHESLELSEILNTTVTEIRQVLQTERVIIFRFDDHYGGEVLTESQTKGCFSLLGNRYTDSCIQQTLGLENPQKIKSVADIDTSNLSCCHYELLHKLQVRAYLVTPIWHGQKMWGLLLVHQCSSPRQWQTWEQELLVSLSAQLAIAIQQSELYHQLQLVNHELKDLATSDSLTGVANRRCFDDYLHHQWAQLSQDQLPLSVILCDLDFFKRYNDTYGHLAGDLALREVAQGINRVMRYPGDLLARYGGEEFAVILPKTDVSEAILIAQNIQNQIEQLKIVHEGSLVDTYMTCSLGISSVIPSEKIPPKQLVAMADQALYQAKAQGRNQYVVSSLSSSFSQKK</sequence>
<dbReference type="InterPro" id="IPR000014">
    <property type="entry name" value="PAS"/>
</dbReference>
<evidence type="ECO:0000313" key="5">
    <source>
        <dbReference type="Proteomes" id="UP000184315"/>
    </source>
</evidence>
<dbReference type="PROSITE" id="PS50046">
    <property type="entry name" value="PHYTOCHROME_2"/>
    <property type="match status" value="1"/>
</dbReference>
<dbReference type="InterPro" id="IPR029016">
    <property type="entry name" value="GAF-like_dom_sf"/>
</dbReference>
<dbReference type="NCBIfam" id="TIGR00229">
    <property type="entry name" value="sensory_box"/>
    <property type="match status" value="1"/>
</dbReference>
<feature type="domain" description="GGDEF" evidence="3">
    <location>
        <begin position="515"/>
        <end position="652"/>
    </location>
</feature>
<dbReference type="Pfam" id="PF01590">
    <property type="entry name" value="GAF"/>
    <property type="match status" value="2"/>
</dbReference>
<dbReference type="AlphaFoldDB" id="A0A1J1LK66"/>
<dbReference type="SMART" id="SM00086">
    <property type="entry name" value="PAC"/>
    <property type="match status" value="1"/>
</dbReference>
<keyword evidence="4" id="KW-0548">Nucleotidyltransferase</keyword>
<dbReference type="Gene3D" id="3.30.70.270">
    <property type="match status" value="1"/>
</dbReference>
<evidence type="ECO:0000313" key="4">
    <source>
        <dbReference type="EMBL" id="CUR32879.1"/>
    </source>
</evidence>
<dbReference type="RefSeq" id="WP_072719579.1">
    <property type="nucleotide sequence ID" value="NZ_LN889802.1"/>
</dbReference>
<dbReference type="SMART" id="SM00091">
    <property type="entry name" value="PAS"/>
    <property type="match status" value="1"/>
</dbReference>
<dbReference type="InterPro" id="IPR000160">
    <property type="entry name" value="GGDEF_dom"/>
</dbReference>
<dbReference type="InterPro" id="IPR050469">
    <property type="entry name" value="Diguanylate_Cyclase"/>
</dbReference>
<protein>
    <submittedName>
        <fullName evidence="4">Putative Diguanylate cyclase</fullName>
        <ecNumber evidence="4">2.7.7.65</ecNumber>
    </submittedName>
</protein>
<dbReference type="Gene3D" id="3.30.450.20">
    <property type="entry name" value="PAS domain"/>
    <property type="match status" value="1"/>
</dbReference>
<dbReference type="GO" id="GO:0052621">
    <property type="term" value="F:diguanylate cyclase activity"/>
    <property type="evidence" value="ECO:0007669"/>
    <property type="project" value="UniProtKB-EC"/>
</dbReference>
<dbReference type="Proteomes" id="UP000184315">
    <property type="component" value="Unassembled WGS sequence"/>
</dbReference>
<dbReference type="InterPro" id="IPR003018">
    <property type="entry name" value="GAF"/>
</dbReference>
<dbReference type="SUPFAM" id="SSF55073">
    <property type="entry name" value="Nucleotide cyclase"/>
    <property type="match status" value="1"/>
</dbReference>
<name>A0A1J1LK66_9CYAN</name>
<dbReference type="EC" id="2.7.7.65" evidence="4"/>
<dbReference type="PROSITE" id="PS50887">
    <property type="entry name" value="GGDEF"/>
    <property type="match status" value="1"/>
</dbReference>
<dbReference type="InterPro" id="IPR001610">
    <property type="entry name" value="PAC"/>
</dbReference>
<dbReference type="InterPro" id="IPR016132">
    <property type="entry name" value="Phyto_chromo_attachment"/>
</dbReference>
<dbReference type="Pfam" id="PF00990">
    <property type="entry name" value="GGDEF"/>
    <property type="match status" value="1"/>
</dbReference>
<dbReference type="EMBL" id="CZDF01000156">
    <property type="protein sequence ID" value="CUR32879.1"/>
    <property type="molecule type" value="Genomic_DNA"/>
</dbReference>
<dbReference type="SUPFAM" id="SSF55781">
    <property type="entry name" value="GAF domain-like"/>
    <property type="match status" value="2"/>
</dbReference>
<feature type="domain" description="PAS" evidence="2">
    <location>
        <begin position="186"/>
        <end position="229"/>
    </location>
</feature>
<dbReference type="PANTHER" id="PTHR45138">
    <property type="entry name" value="REGULATORY COMPONENTS OF SENSORY TRANSDUCTION SYSTEM"/>
    <property type="match status" value="1"/>
</dbReference>
<dbReference type="PROSITE" id="PS50112">
    <property type="entry name" value="PAS"/>
    <property type="match status" value="1"/>
</dbReference>
<dbReference type="Pfam" id="PF13426">
    <property type="entry name" value="PAS_9"/>
    <property type="match status" value="1"/>
</dbReference>
<proteinExistence type="predicted"/>
<organism evidence="4 5">
    <name type="scientific">Planktothrix tepida PCC 9214</name>
    <dbReference type="NCBI Taxonomy" id="671072"/>
    <lineage>
        <taxon>Bacteria</taxon>
        <taxon>Bacillati</taxon>
        <taxon>Cyanobacteriota</taxon>
        <taxon>Cyanophyceae</taxon>
        <taxon>Oscillatoriophycideae</taxon>
        <taxon>Oscillatoriales</taxon>
        <taxon>Microcoleaceae</taxon>
        <taxon>Planktothrix</taxon>
    </lineage>
</organism>
<dbReference type="CDD" id="cd00130">
    <property type="entry name" value="PAS"/>
    <property type="match status" value="1"/>
</dbReference>
<evidence type="ECO:0000259" key="1">
    <source>
        <dbReference type="PROSITE" id="PS50046"/>
    </source>
</evidence>
<reference evidence="5" key="1">
    <citation type="submission" date="2015-10" db="EMBL/GenBank/DDBJ databases">
        <authorList>
            <person name="Regsiter A."/>
            <person name="william w."/>
        </authorList>
    </citation>
    <scope>NUCLEOTIDE SEQUENCE [LARGE SCALE GENOMIC DNA]</scope>
</reference>
<gene>
    <name evidence="4" type="ORF">PL9214500126</name>
</gene>
<dbReference type="CDD" id="cd01949">
    <property type="entry name" value="GGDEF"/>
    <property type="match status" value="1"/>
</dbReference>
<dbReference type="GO" id="GO:1902201">
    <property type="term" value="P:negative regulation of bacterial-type flagellum-dependent cell motility"/>
    <property type="evidence" value="ECO:0007669"/>
    <property type="project" value="TreeGrafter"/>
</dbReference>
<dbReference type="SUPFAM" id="SSF55785">
    <property type="entry name" value="PYP-like sensor domain (PAS domain)"/>
    <property type="match status" value="1"/>
</dbReference>